<feature type="domain" description="Glycosyltransferase 2-like" evidence="2">
    <location>
        <begin position="501"/>
        <end position="613"/>
    </location>
</feature>
<protein>
    <recommendedName>
        <fullName evidence="2">Glycosyltransferase 2-like domain-containing protein</fullName>
    </recommendedName>
</protein>
<dbReference type="InterPro" id="IPR029044">
    <property type="entry name" value="Nucleotide-diphossugar_trans"/>
</dbReference>
<evidence type="ECO:0000313" key="3">
    <source>
        <dbReference type="EMBL" id="OHV30554.1"/>
    </source>
</evidence>
<gene>
    <name evidence="3" type="ORF">CC117_06315</name>
</gene>
<dbReference type="EMBL" id="MBLM01000152">
    <property type="protein sequence ID" value="OHV30554.1"/>
    <property type="molecule type" value="Genomic_DNA"/>
</dbReference>
<proteinExistence type="predicted"/>
<comment type="caution">
    <text evidence="3">The sequence shown here is derived from an EMBL/GenBank/DDBJ whole genome shotgun (WGS) entry which is preliminary data.</text>
</comment>
<dbReference type="CDD" id="cd00761">
    <property type="entry name" value="Glyco_tranf_GTA_type"/>
    <property type="match status" value="1"/>
</dbReference>
<feature type="region of interest" description="Disordered" evidence="1">
    <location>
        <begin position="1"/>
        <end position="41"/>
    </location>
</feature>
<name>A0A1S1QE65_9ACTN</name>
<feature type="region of interest" description="Disordered" evidence="1">
    <location>
        <begin position="773"/>
        <end position="792"/>
    </location>
</feature>
<dbReference type="PANTHER" id="PTHR43685">
    <property type="entry name" value="GLYCOSYLTRANSFERASE"/>
    <property type="match status" value="1"/>
</dbReference>
<dbReference type="AlphaFoldDB" id="A0A1S1QE65"/>
<dbReference type="SUPFAM" id="SSF53448">
    <property type="entry name" value="Nucleotide-diphospho-sugar transferases"/>
    <property type="match status" value="2"/>
</dbReference>
<feature type="compositionally biased region" description="Basic residues" evidence="1">
    <location>
        <begin position="1"/>
        <end position="10"/>
    </location>
</feature>
<evidence type="ECO:0000313" key="4">
    <source>
        <dbReference type="Proteomes" id="UP000179627"/>
    </source>
</evidence>
<feature type="region of interest" description="Disordered" evidence="1">
    <location>
        <begin position="373"/>
        <end position="394"/>
    </location>
</feature>
<evidence type="ECO:0000259" key="2">
    <source>
        <dbReference type="Pfam" id="PF00535"/>
    </source>
</evidence>
<organism evidence="3 4">
    <name type="scientific">Parafrankia colletiae</name>
    <dbReference type="NCBI Taxonomy" id="573497"/>
    <lineage>
        <taxon>Bacteria</taxon>
        <taxon>Bacillati</taxon>
        <taxon>Actinomycetota</taxon>
        <taxon>Actinomycetes</taxon>
        <taxon>Frankiales</taxon>
        <taxon>Frankiaceae</taxon>
        <taxon>Parafrankia</taxon>
    </lineage>
</organism>
<reference evidence="4" key="1">
    <citation type="submission" date="2016-07" db="EMBL/GenBank/DDBJ databases">
        <title>Sequence Frankia sp. strain CcI1.17.</title>
        <authorList>
            <person name="Ghodhbane-Gtari F."/>
            <person name="Swanson E."/>
            <person name="Gueddou A."/>
            <person name="Morris K."/>
            <person name="Hezbri K."/>
            <person name="Ktari A."/>
            <person name="Nouioui I."/>
            <person name="Abebe-Akele F."/>
            <person name="Simpson S."/>
            <person name="Thomas K."/>
            <person name="Gtari M."/>
            <person name="Tisa L.S."/>
            <person name="Hurst S."/>
        </authorList>
    </citation>
    <scope>NUCLEOTIDE SEQUENCE [LARGE SCALE GENOMIC DNA]</scope>
    <source>
        <strain evidence="4">Cc1.17</strain>
    </source>
</reference>
<feature type="domain" description="Glycosyltransferase 2-like" evidence="2">
    <location>
        <begin position="48"/>
        <end position="161"/>
    </location>
</feature>
<keyword evidence="4" id="KW-1185">Reference proteome</keyword>
<dbReference type="InterPro" id="IPR001173">
    <property type="entry name" value="Glyco_trans_2-like"/>
</dbReference>
<dbReference type="Pfam" id="PF00535">
    <property type="entry name" value="Glycos_transf_2"/>
    <property type="match status" value="2"/>
</dbReference>
<dbReference type="Proteomes" id="UP000179627">
    <property type="component" value="Unassembled WGS sequence"/>
</dbReference>
<dbReference type="PANTHER" id="PTHR43685:SF14">
    <property type="entry name" value="GLYCOSYLTRANSFERASE 2-LIKE DOMAIN-CONTAINING PROTEIN"/>
    <property type="match status" value="1"/>
</dbReference>
<sequence>MDRLARRGPHPRAAAHTELRLGGPERAGPRVTGPHHDTAPRTVPASVSVVICAYTEDRWVDLQRAVASIVAQPPPADEIILVTDHNEALRRRARAAFTGVDVIVNTGPRGLSGARNTGVARATSEVVAFLDDDAHADAHWLARLVRPYADPAVQGTGGLVVPAWPGGRPRWFPPEFDWVVGCSYPGLPRGIAPIRNPIGAAMSLRRSAWTAVAGFTDGLGRLGATPLGCEETEFYIRVRRDIPGAAVLHVPDAVVTHQIAANRATWRYFRSRCLAEGLSKAIVSGRVGAATGLASERAYVRSVLPRAVARDLRRRGDRRRAAAVVAGLALTTSGYARGRLQGRPVGTLPSSGPVMPTDRRGAVWTGEMELADPLGAPRRPLGTGHEAPSGHEARTGYDRARVLARWQGVPVGFVVLDLLGTPAETTDGTTAAVPSGGGITPEAVWSAVVTDLPDELARVRAEVDRLGPLATAARHSGAGRADSADNAAGADTVGAADGRVSVVVCTRNRAGLLPGCLERLRALRHPDLEIIIVDNAPSDSSTWQAFQRTVGREPRFRYVREDRPGLSHARNRGLSAASGAIIAFTDDDVAVDPWWVAGLTRGFARRADVACVTGLVPAATLDSAAERHFDARVSWGSSCRPRVYDAHTGPSVLHPFAAGLLGTGASFAVRTAVLRGLGGFDTALGAGTPTRGGEDLDLFLRVLLDGHALAYEPSAVAWHGHRADLDALRRQLFGYGTGLSAYLAKHLSDRRSRRRMIRQIPAAAGHLRALTARGGAAGTGHPTSASASAVGGAGHLDNGGRASSVGLPLAAREWLGFALGPVCYARSLHQQRSLRRPGKAAWAGTAGAS</sequence>
<feature type="compositionally biased region" description="Low complexity" evidence="1">
    <location>
        <begin position="773"/>
        <end position="790"/>
    </location>
</feature>
<dbReference type="RefSeq" id="WP_071089150.1">
    <property type="nucleotide sequence ID" value="NZ_MBLM01000152.1"/>
</dbReference>
<dbReference type="Gene3D" id="3.90.550.10">
    <property type="entry name" value="Spore Coat Polysaccharide Biosynthesis Protein SpsA, Chain A"/>
    <property type="match status" value="2"/>
</dbReference>
<accession>A0A1S1QE65</accession>
<evidence type="ECO:0000256" key="1">
    <source>
        <dbReference type="SAM" id="MobiDB-lite"/>
    </source>
</evidence>
<dbReference type="InterPro" id="IPR050834">
    <property type="entry name" value="Glycosyltransf_2"/>
</dbReference>